<protein>
    <submittedName>
        <fullName evidence="2">Uncharacterized protein</fullName>
    </submittedName>
</protein>
<comment type="caution">
    <text evidence="2">The sequence shown here is derived from an EMBL/GenBank/DDBJ whole genome shotgun (WGS) entry which is preliminary data.</text>
</comment>
<dbReference type="InterPro" id="IPR025444">
    <property type="entry name" value="Monooxy_af470"/>
</dbReference>
<dbReference type="Pfam" id="PF13826">
    <property type="entry name" value="Monooxy_af470-like"/>
    <property type="match status" value="1"/>
</dbReference>
<dbReference type="OrthoDB" id="3202396at2759"/>
<reference evidence="2 3" key="1">
    <citation type="submission" date="2020-01" db="EMBL/GenBank/DDBJ databases">
        <authorList>
            <consortium name="DOE Joint Genome Institute"/>
            <person name="Haridas S."/>
            <person name="Albert R."/>
            <person name="Binder M."/>
            <person name="Bloem J."/>
            <person name="Labutti K."/>
            <person name="Salamov A."/>
            <person name="Andreopoulos B."/>
            <person name="Baker S.E."/>
            <person name="Barry K."/>
            <person name="Bills G."/>
            <person name="Bluhm B.H."/>
            <person name="Cannon C."/>
            <person name="Castanera R."/>
            <person name="Culley D.E."/>
            <person name="Daum C."/>
            <person name="Ezra D."/>
            <person name="Gonzalez J.B."/>
            <person name="Henrissat B."/>
            <person name="Kuo A."/>
            <person name="Liang C."/>
            <person name="Lipzen A."/>
            <person name="Lutzoni F."/>
            <person name="Magnuson J."/>
            <person name="Mondo S."/>
            <person name="Nolan M."/>
            <person name="Ohm R."/>
            <person name="Pangilinan J."/>
            <person name="Park H.-J.H."/>
            <person name="Ramirez L."/>
            <person name="Alfaro M."/>
            <person name="Sun H."/>
            <person name="Tritt A."/>
            <person name="Yoshinaga Y."/>
            <person name="Zwiers L.-H.L."/>
            <person name="Turgeon B.G."/>
            <person name="Goodwin S.B."/>
            <person name="Spatafora J.W."/>
            <person name="Crous P.W."/>
            <person name="Grigoriev I.V."/>
        </authorList>
    </citation>
    <scope>NUCLEOTIDE SEQUENCE [LARGE SCALE GENOMIC DNA]</scope>
    <source>
        <strain evidence="2 3">CBS 611.86</strain>
    </source>
</reference>
<organism evidence="2 3">
    <name type="scientific">Massariosphaeria phaeospora</name>
    <dbReference type="NCBI Taxonomy" id="100035"/>
    <lineage>
        <taxon>Eukaryota</taxon>
        <taxon>Fungi</taxon>
        <taxon>Dikarya</taxon>
        <taxon>Ascomycota</taxon>
        <taxon>Pezizomycotina</taxon>
        <taxon>Dothideomycetes</taxon>
        <taxon>Pleosporomycetidae</taxon>
        <taxon>Pleosporales</taxon>
        <taxon>Pleosporales incertae sedis</taxon>
        <taxon>Massariosphaeria</taxon>
    </lineage>
</organism>
<feature type="region of interest" description="Disordered" evidence="1">
    <location>
        <begin position="258"/>
        <end position="284"/>
    </location>
</feature>
<dbReference type="EMBL" id="JAADJZ010000010">
    <property type="protein sequence ID" value="KAF2872105.1"/>
    <property type="molecule type" value="Genomic_DNA"/>
</dbReference>
<keyword evidence="3" id="KW-1185">Reference proteome</keyword>
<gene>
    <name evidence="2" type="ORF">BDV95DRAFT_492969</name>
</gene>
<name>A0A7C8MPQ1_9PLEO</name>
<feature type="compositionally biased region" description="Basic and acidic residues" evidence="1">
    <location>
        <begin position="258"/>
        <end position="267"/>
    </location>
</feature>
<dbReference type="Proteomes" id="UP000481861">
    <property type="component" value="Unassembled WGS sequence"/>
</dbReference>
<proteinExistence type="predicted"/>
<evidence type="ECO:0000313" key="2">
    <source>
        <dbReference type="EMBL" id="KAF2872105.1"/>
    </source>
</evidence>
<evidence type="ECO:0000256" key="1">
    <source>
        <dbReference type="SAM" id="MobiDB-lite"/>
    </source>
</evidence>
<sequence length="284" mass="31365">MDLRLKPIDYRVSTWLLMGALVHCVFSSLVPRNLASLAAIALLLYRFIRGYLVAIGHLRNKDQEGVIYGRASTRIPGADGTLTTSSSESIVVLVLGASVQHPNGRLSPGGAEINDYFVAMWKDAEAQRVKYGYLGNTPSMVAERGSGDSLGTRNGDDTGTTMIWLSYWKTLDGLHDFAHAKAHRSGWLWWERGAEKKYKHLGIMHELYEVPAGSWETISANFKPFAFGNAKFPVVETAQDGKQETLRYVSGLRGAKGKEWKSAEVRMGRTPGSLGSKKQKSEEV</sequence>
<accession>A0A7C8MPQ1</accession>
<evidence type="ECO:0000313" key="3">
    <source>
        <dbReference type="Proteomes" id="UP000481861"/>
    </source>
</evidence>
<dbReference type="AlphaFoldDB" id="A0A7C8MPQ1"/>